<proteinExistence type="predicted"/>
<evidence type="ECO:0000256" key="1">
    <source>
        <dbReference type="SAM" id="Phobius"/>
    </source>
</evidence>
<name>A0A0G1DRR0_9BACT</name>
<organism evidence="2 3">
    <name type="scientific">Candidatus Nomurabacteria bacterium GW2011_GWA2_43_15</name>
    <dbReference type="NCBI Taxonomy" id="1618738"/>
    <lineage>
        <taxon>Bacteria</taxon>
        <taxon>Candidatus Nomuraibacteriota</taxon>
    </lineage>
</organism>
<dbReference type="Proteomes" id="UP000034646">
    <property type="component" value="Unassembled WGS sequence"/>
</dbReference>
<feature type="transmembrane region" description="Helical" evidence="1">
    <location>
        <begin position="82"/>
        <end position="99"/>
    </location>
</feature>
<feature type="transmembrane region" description="Helical" evidence="1">
    <location>
        <begin position="18"/>
        <end position="36"/>
    </location>
</feature>
<gene>
    <name evidence="2" type="ORF">UV76_C0012G0006</name>
</gene>
<accession>A0A0G1DRR0</accession>
<keyword evidence="1" id="KW-0812">Transmembrane</keyword>
<keyword evidence="1" id="KW-0472">Membrane</keyword>
<comment type="caution">
    <text evidence="2">The sequence shown here is derived from an EMBL/GenBank/DDBJ whole genome shotgun (WGS) entry which is preliminary data.</text>
</comment>
<sequence>METPPVENSKTNILKRKISGASVLGIVSILVNIFYIKMGFGGDNWIGFVTNPPILVLNGIFVISWLFQFANNPLSNNLSPKPSKIILILCLISLIFVFFF</sequence>
<protein>
    <submittedName>
        <fullName evidence="2">Uncharacterized protein</fullName>
    </submittedName>
</protein>
<dbReference type="AlphaFoldDB" id="A0A0G1DRR0"/>
<keyword evidence="1" id="KW-1133">Transmembrane helix</keyword>
<dbReference type="EMBL" id="LCFS01000012">
    <property type="protein sequence ID" value="KKT00233.1"/>
    <property type="molecule type" value="Genomic_DNA"/>
</dbReference>
<feature type="transmembrane region" description="Helical" evidence="1">
    <location>
        <begin position="48"/>
        <end position="70"/>
    </location>
</feature>
<evidence type="ECO:0000313" key="2">
    <source>
        <dbReference type="EMBL" id="KKT00233.1"/>
    </source>
</evidence>
<evidence type="ECO:0000313" key="3">
    <source>
        <dbReference type="Proteomes" id="UP000034646"/>
    </source>
</evidence>
<reference evidence="2 3" key="1">
    <citation type="journal article" date="2015" name="Nature">
        <title>rRNA introns, odd ribosomes, and small enigmatic genomes across a large radiation of phyla.</title>
        <authorList>
            <person name="Brown C.T."/>
            <person name="Hug L.A."/>
            <person name="Thomas B.C."/>
            <person name="Sharon I."/>
            <person name="Castelle C.J."/>
            <person name="Singh A."/>
            <person name="Wilkins M.J."/>
            <person name="Williams K.H."/>
            <person name="Banfield J.F."/>
        </authorList>
    </citation>
    <scope>NUCLEOTIDE SEQUENCE [LARGE SCALE GENOMIC DNA]</scope>
</reference>
<dbReference type="STRING" id="1618738.UV76_C0012G0006"/>